<dbReference type="SUPFAM" id="SSF52949">
    <property type="entry name" value="Macro domain-like"/>
    <property type="match status" value="1"/>
</dbReference>
<dbReference type="PIRSF" id="PIRSF014899">
    <property type="entry name" value="UCP014899"/>
    <property type="match status" value="1"/>
</dbReference>
<dbReference type="InterPro" id="IPR043472">
    <property type="entry name" value="Macro_dom-like"/>
</dbReference>
<dbReference type="PANTHER" id="PTHR35596:SF1">
    <property type="entry name" value="MICROBIAL-TYPE PARG CATALYTIC DOMAIN-CONTAINING PROTEIN"/>
    <property type="match status" value="1"/>
</dbReference>
<evidence type="ECO:0000259" key="1">
    <source>
        <dbReference type="Pfam" id="PF10021"/>
    </source>
</evidence>
<protein>
    <submittedName>
        <fullName evidence="2">TIGR02452 family protein</fullName>
    </submittedName>
</protein>
<feature type="domain" description="Microbial-type PARG catalytic" evidence="1">
    <location>
        <begin position="12"/>
        <end position="152"/>
    </location>
</feature>
<name>A0A3P1T5V4_9ACTN</name>
<dbReference type="OrthoDB" id="9806181at2"/>
<dbReference type="NCBIfam" id="TIGR02452">
    <property type="entry name" value="TIGR02452 family protein"/>
    <property type="match status" value="1"/>
</dbReference>
<dbReference type="Pfam" id="PF10021">
    <property type="entry name" value="PARG_cat_microb"/>
    <property type="match status" value="1"/>
</dbReference>
<organism evidence="2 3">
    <name type="scientific">Arachnia propionica</name>
    <dbReference type="NCBI Taxonomy" id="1750"/>
    <lineage>
        <taxon>Bacteria</taxon>
        <taxon>Bacillati</taxon>
        <taxon>Actinomycetota</taxon>
        <taxon>Actinomycetes</taxon>
        <taxon>Propionibacteriales</taxon>
        <taxon>Propionibacteriaceae</taxon>
        <taxon>Arachnia</taxon>
    </lineage>
</organism>
<dbReference type="EMBL" id="RQZG01000013">
    <property type="protein sequence ID" value="RRD04186.1"/>
    <property type="molecule type" value="Genomic_DNA"/>
</dbReference>
<proteinExistence type="predicted"/>
<dbReference type="Proteomes" id="UP000280819">
    <property type="component" value="Unassembled WGS sequence"/>
</dbReference>
<evidence type="ECO:0000313" key="3">
    <source>
        <dbReference type="Proteomes" id="UP000280819"/>
    </source>
</evidence>
<dbReference type="InterPro" id="IPR019261">
    <property type="entry name" value="PARG_cat_microbial"/>
</dbReference>
<dbReference type="Gene3D" id="3.40.220.10">
    <property type="entry name" value="Leucine Aminopeptidase, subunit E, domain 1"/>
    <property type="match status" value="1"/>
</dbReference>
<accession>A0A3P1T5V4</accession>
<reference evidence="2 3" key="1">
    <citation type="submission" date="2018-11" db="EMBL/GenBank/DDBJ databases">
        <title>Genomes From Bacteria Associated with the Canine Oral Cavity: a Test Case for Automated Genome-Based Taxonomic Assignment.</title>
        <authorList>
            <person name="Coil D.A."/>
            <person name="Jospin G."/>
            <person name="Darling A.E."/>
            <person name="Wallis C."/>
            <person name="Davis I.J."/>
            <person name="Harris S."/>
            <person name="Eisen J.A."/>
            <person name="Holcombe L.J."/>
            <person name="O'Flynn C."/>
        </authorList>
    </citation>
    <scope>NUCLEOTIDE SEQUENCE [LARGE SCALE GENOMIC DNA]</scope>
    <source>
        <strain evidence="2 3">OH887_COT-365</strain>
    </source>
</reference>
<dbReference type="RefSeq" id="WP_124845269.1">
    <property type="nucleotide sequence ID" value="NZ_RQZG01000013.1"/>
</dbReference>
<gene>
    <name evidence="2" type="ORF">EII34_11315</name>
</gene>
<evidence type="ECO:0000313" key="2">
    <source>
        <dbReference type="EMBL" id="RRD04186.1"/>
    </source>
</evidence>
<dbReference type="InterPro" id="IPR012664">
    <property type="entry name" value="CHP02452"/>
</dbReference>
<dbReference type="AlphaFoldDB" id="A0A3P1T5V4"/>
<comment type="caution">
    <text evidence="2">The sequence shown here is derived from an EMBL/GenBank/DDBJ whole genome shotgun (WGS) entry which is preliminary data.</text>
</comment>
<sequence>MTRIRDLRAAQARETVTILERGTYTSPNGVVVDLREEIARAVTGTVEYAPDADLPSPAATTPRVRIEVTPEGTFEAARRLRDENPVVLNFASAKHPGGGFLGGAQAQEEALARDSALYVCIKDRGMYRINRSRDTLYSDAMIHSPEVPVIRDGDGTLLDEPWLTAIITAPAPNAGVWLERNPGGADLLEATLRERARRVLAVAHRHGHDSLVLGAWGCGVFRNDPTEVATVFRDLLAGPFAGAFGHVVFAVLDRTRDQRALKPFQEVLTA</sequence>
<dbReference type="PANTHER" id="PTHR35596">
    <property type="entry name" value="DUF2263 DOMAIN-CONTAINING PROTEIN"/>
    <property type="match status" value="1"/>
</dbReference>